<dbReference type="RefSeq" id="WP_089759406.1">
    <property type="nucleotide sequence ID" value="NZ_FNGO01000007.1"/>
</dbReference>
<protein>
    <submittedName>
        <fullName evidence="2">Uncharacterized protein</fullName>
    </submittedName>
</protein>
<proteinExistence type="predicted"/>
<feature type="region of interest" description="Disordered" evidence="1">
    <location>
        <begin position="48"/>
        <end position="70"/>
    </location>
</feature>
<reference evidence="2 3" key="1">
    <citation type="submission" date="2016-10" db="EMBL/GenBank/DDBJ databases">
        <authorList>
            <person name="de Groot N.N."/>
        </authorList>
    </citation>
    <scope>NUCLEOTIDE SEQUENCE [LARGE SCALE GENOMIC DNA]</scope>
    <source>
        <strain evidence="2 3">SLAS-1</strain>
    </source>
</reference>
<dbReference type="Proteomes" id="UP000199476">
    <property type="component" value="Unassembled WGS sequence"/>
</dbReference>
<sequence length="70" mass="7863">MVTPVSGRTDFLQSAMSSITIRENISYDGEAVEEAADRLRELELNELQQSPQQNERVTPDGIGENIDYYA</sequence>
<gene>
    <name evidence="2" type="ORF">SAMN04488692_10779</name>
</gene>
<dbReference type="AlphaFoldDB" id="A0A1G9M1T3"/>
<dbReference type="STRING" id="321763.SAMN04488692_10779"/>
<evidence type="ECO:0000256" key="1">
    <source>
        <dbReference type="SAM" id="MobiDB-lite"/>
    </source>
</evidence>
<evidence type="ECO:0000313" key="3">
    <source>
        <dbReference type="Proteomes" id="UP000199476"/>
    </source>
</evidence>
<accession>A0A1G9M1T3</accession>
<keyword evidence="3" id="KW-1185">Reference proteome</keyword>
<organism evidence="2 3">
    <name type="scientific">Halarsenatibacter silvermanii</name>
    <dbReference type="NCBI Taxonomy" id="321763"/>
    <lineage>
        <taxon>Bacteria</taxon>
        <taxon>Bacillati</taxon>
        <taxon>Bacillota</taxon>
        <taxon>Clostridia</taxon>
        <taxon>Halanaerobiales</taxon>
        <taxon>Halarsenatibacteraceae</taxon>
        <taxon>Halarsenatibacter</taxon>
    </lineage>
</organism>
<evidence type="ECO:0000313" key="2">
    <source>
        <dbReference type="EMBL" id="SDL68168.1"/>
    </source>
</evidence>
<name>A0A1G9M1T3_9FIRM</name>
<dbReference type="EMBL" id="FNGO01000007">
    <property type="protein sequence ID" value="SDL68168.1"/>
    <property type="molecule type" value="Genomic_DNA"/>
</dbReference>